<protein>
    <submittedName>
        <fullName evidence="8">TonB family protein</fullName>
    </submittedName>
</protein>
<evidence type="ECO:0000256" key="6">
    <source>
        <dbReference type="SAM" id="Phobius"/>
    </source>
</evidence>
<evidence type="ECO:0000256" key="2">
    <source>
        <dbReference type="ARBA" id="ARBA00022692"/>
    </source>
</evidence>
<dbReference type="InterPro" id="IPR006260">
    <property type="entry name" value="TonB/TolA_C"/>
</dbReference>
<evidence type="ECO:0000256" key="4">
    <source>
        <dbReference type="ARBA" id="ARBA00023136"/>
    </source>
</evidence>
<dbReference type="Proteomes" id="UP001222770">
    <property type="component" value="Unassembled WGS sequence"/>
</dbReference>
<dbReference type="RefSeq" id="WP_277275268.1">
    <property type="nucleotide sequence ID" value="NZ_JAROCY010000002.1"/>
</dbReference>
<feature type="compositionally biased region" description="Gly residues" evidence="5">
    <location>
        <begin position="132"/>
        <end position="151"/>
    </location>
</feature>
<feature type="region of interest" description="Disordered" evidence="5">
    <location>
        <begin position="60"/>
        <end position="151"/>
    </location>
</feature>
<gene>
    <name evidence="8" type="ORF">POM99_02740</name>
</gene>
<evidence type="ECO:0000259" key="7">
    <source>
        <dbReference type="Pfam" id="PF03544"/>
    </source>
</evidence>
<feature type="compositionally biased region" description="Low complexity" evidence="5">
    <location>
        <begin position="116"/>
        <end position="131"/>
    </location>
</feature>
<dbReference type="SUPFAM" id="SSF74653">
    <property type="entry name" value="TolA/TonB C-terminal domain"/>
    <property type="match status" value="1"/>
</dbReference>
<name>A0ABT6CF46_9SPHN</name>
<evidence type="ECO:0000313" key="8">
    <source>
        <dbReference type="EMBL" id="MDF8332108.1"/>
    </source>
</evidence>
<comment type="caution">
    <text evidence="8">The sequence shown here is derived from an EMBL/GenBank/DDBJ whole genome shotgun (WGS) entry which is preliminary data.</text>
</comment>
<comment type="subcellular location">
    <subcellularLocation>
        <location evidence="1">Membrane</location>
        <topology evidence="1">Single-pass membrane protein</topology>
    </subcellularLocation>
</comment>
<accession>A0ABT6CF46</accession>
<keyword evidence="4 6" id="KW-0472">Membrane</keyword>
<evidence type="ECO:0000256" key="5">
    <source>
        <dbReference type="SAM" id="MobiDB-lite"/>
    </source>
</evidence>
<dbReference type="Pfam" id="PF03544">
    <property type="entry name" value="TonB_C"/>
    <property type="match status" value="1"/>
</dbReference>
<evidence type="ECO:0000256" key="3">
    <source>
        <dbReference type="ARBA" id="ARBA00022989"/>
    </source>
</evidence>
<evidence type="ECO:0000256" key="1">
    <source>
        <dbReference type="ARBA" id="ARBA00004167"/>
    </source>
</evidence>
<feature type="transmembrane region" description="Helical" evidence="6">
    <location>
        <begin position="21"/>
        <end position="42"/>
    </location>
</feature>
<feature type="domain" description="TonB C-terminal" evidence="7">
    <location>
        <begin position="172"/>
        <end position="240"/>
    </location>
</feature>
<sequence>MTEPSPHRFVDSPALDPRRRMVAIALVVLVHIALAVVVVRGLGGVQAALRETGLDAILTAENVPLDPPSPTPTPSATATTREAEGAEGAAGRKAEATQIVAPPARIPVKSVNAAPAASTGNASQSGASASGNGTGGGTAGNGTGSGGSGNGAGGRYVAHKAVKIAGDITSERDYPKATRQARLGTSVIVALTVGTDGRVKDCRVHKPSGDPQADAITCKLATDRFRFRPALDQTGEPVESVFGWQQRFFAPNAANASNPLSAAGP</sequence>
<keyword evidence="9" id="KW-1185">Reference proteome</keyword>
<organism evidence="8 9">
    <name type="scientific">Novosphingobium cyanobacteriorum</name>
    <dbReference type="NCBI Taxonomy" id="3024215"/>
    <lineage>
        <taxon>Bacteria</taxon>
        <taxon>Pseudomonadati</taxon>
        <taxon>Pseudomonadota</taxon>
        <taxon>Alphaproteobacteria</taxon>
        <taxon>Sphingomonadales</taxon>
        <taxon>Sphingomonadaceae</taxon>
        <taxon>Novosphingobium</taxon>
    </lineage>
</organism>
<dbReference type="NCBIfam" id="TIGR01352">
    <property type="entry name" value="tonB_Cterm"/>
    <property type="match status" value="1"/>
</dbReference>
<dbReference type="EMBL" id="JAROCY010000002">
    <property type="protein sequence ID" value="MDF8332108.1"/>
    <property type="molecule type" value="Genomic_DNA"/>
</dbReference>
<evidence type="ECO:0000313" key="9">
    <source>
        <dbReference type="Proteomes" id="UP001222770"/>
    </source>
</evidence>
<reference evidence="8 9" key="1">
    <citation type="submission" date="2023-03" db="EMBL/GenBank/DDBJ databases">
        <title>Novosphingobium cyanobacteriorum sp. nov., isolated from a eutrophic reservoir during the Microcystis bloom period.</title>
        <authorList>
            <person name="Kang M."/>
            <person name="Le V."/>
            <person name="Ko S.-R."/>
            <person name="Lee S.-A."/>
            <person name="Ahn C.-Y."/>
        </authorList>
    </citation>
    <scope>NUCLEOTIDE SEQUENCE [LARGE SCALE GENOMIC DNA]</scope>
    <source>
        <strain evidence="8 9">HBC54</strain>
    </source>
</reference>
<keyword evidence="3 6" id="KW-1133">Transmembrane helix</keyword>
<proteinExistence type="predicted"/>
<dbReference type="Gene3D" id="3.30.1150.10">
    <property type="match status" value="1"/>
</dbReference>
<keyword evidence="2 6" id="KW-0812">Transmembrane</keyword>
<dbReference type="InterPro" id="IPR037682">
    <property type="entry name" value="TonB_C"/>
</dbReference>
<feature type="compositionally biased region" description="Low complexity" evidence="5">
    <location>
        <begin position="74"/>
        <end position="89"/>
    </location>
</feature>